<evidence type="ECO:0000313" key="3">
    <source>
        <dbReference type="EMBL" id="MDQ0424010.1"/>
    </source>
</evidence>
<evidence type="ECO:0000256" key="2">
    <source>
        <dbReference type="ARBA" id="ARBA00023204"/>
    </source>
</evidence>
<keyword evidence="4" id="KW-1185">Reference proteome</keyword>
<dbReference type="Gene3D" id="1.10.340.30">
    <property type="entry name" value="Hypothetical protein, domain 2"/>
    <property type="match status" value="1"/>
</dbReference>
<protein>
    <submittedName>
        <fullName evidence="3">3-methyladenine DNA glycosylase/8-oxoguanine DNA glycosylase</fullName>
    </submittedName>
</protein>
<dbReference type="PANTHER" id="PTHR43003">
    <property type="entry name" value="DNA-3-METHYLADENINE GLYCOSYLASE"/>
    <property type="match status" value="1"/>
</dbReference>
<dbReference type="InterPro" id="IPR011257">
    <property type="entry name" value="DNA_glycosylase"/>
</dbReference>
<reference evidence="3 4" key="1">
    <citation type="submission" date="2023-07" db="EMBL/GenBank/DDBJ databases">
        <title>Sequencing the genomes of 1000 actinobacteria strains.</title>
        <authorList>
            <person name="Klenk H.-P."/>
        </authorList>
    </citation>
    <scope>NUCLEOTIDE SEQUENCE [LARGE SCALE GENOMIC DNA]</scope>
    <source>
        <strain evidence="3 4">DSM 14785</strain>
    </source>
</reference>
<dbReference type="SUPFAM" id="SSF48150">
    <property type="entry name" value="DNA-glycosylase"/>
    <property type="match status" value="1"/>
</dbReference>
<dbReference type="RefSeq" id="WP_233421013.1">
    <property type="nucleotide sequence ID" value="NZ_JAUSVM010000001.1"/>
</dbReference>
<sequence length="316" mass="33075">MTAAHPVTAPPRAPHATGDVGTVVACPGHVDPRRTVGRLRRGAGDPTWATVDGAVWHATRRASGPATLRLTGVPGGVRADAWGPGAADVLADVPGLLGLLDDPTGFAAHLHPAVARAHRTHASLRLARGGDVWSTVVTSVLEQRVVGTDAKASWRRLVARHGDPAPGPAPAGLRVAPPPAAWGALPVWEWRQAGVDAHRADAVRRAAAVAHRLTPDLAPAELGRRLQTVPGIGPWTAAEVTSRALGDPDAVQVGDAHLPHLVGWALTGRRADDAGMLHLLAPWAGHRQRVLVLLEVAYRGAMPAYGPRGRRALPMR</sequence>
<keyword evidence="2" id="KW-0234">DNA repair</keyword>
<evidence type="ECO:0000313" key="4">
    <source>
        <dbReference type="Proteomes" id="UP001240250"/>
    </source>
</evidence>
<accession>A0ABU0GF76</accession>
<dbReference type="PANTHER" id="PTHR43003:SF6">
    <property type="entry name" value="DNA GLYCOSYLASE"/>
    <property type="match status" value="1"/>
</dbReference>
<dbReference type="Proteomes" id="UP001240250">
    <property type="component" value="Unassembled WGS sequence"/>
</dbReference>
<gene>
    <name evidence="3" type="ORF">JO380_000391</name>
</gene>
<organism evidence="3 4">
    <name type="scientific">Cellulomonas iranensis</name>
    <dbReference type="NCBI Taxonomy" id="76862"/>
    <lineage>
        <taxon>Bacteria</taxon>
        <taxon>Bacillati</taxon>
        <taxon>Actinomycetota</taxon>
        <taxon>Actinomycetes</taxon>
        <taxon>Micrococcales</taxon>
        <taxon>Cellulomonadaceae</taxon>
        <taxon>Cellulomonas</taxon>
    </lineage>
</organism>
<evidence type="ECO:0000256" key="1">
    <source>
        <dbReference type="ARBA" id="ARBA00022763"/>
    </source>
</evidence>
<name>A0ABU0GF76_9CELL</name>
<comment type="caution">
    <text evidence="3">The sequence shown here is derived from an EMBL/GenBank/DDBJ whole genome shotgun (WGS) entry which is preliminary data.</text>
</comment>
<keyword evidence="1" id="KW-0227">DNA damage</keyword>
<dbReference type="InterPro" id="IPR051912">
    <property type="entry name" value="Alkylbase_DNA_Glycosylase/TA"/>
</dbReference>
<dbReference type="EMBL" id="JAUSVM010000001">
    <property type="protein sequence ID" value="MDQ0424010.1"/>
    <property type="molecule type" value="Genomic_DNA"/>
</dbReference>
<proteinExistence type="predicted"/>